<dbReference type="SUPFAM" id="SSF48403">
    <property type="entry name" value="Ankyrin repeat"/>
    <property type="match status" value="1"/>
</dbReference>
<feature type="signal peptide" evidence="1">
    <location>
        <begin position="1"/>
        <end position="17"/>
    </location>
</feature>
<gene>
    <name evidence="2" type="ORF">CK203_054695</name>
</gene>
<dbReference type="Pfam" id="PF12796">
    <property type="entry name" value="Ank_2"/>
    <property type="match status" value="1"/>
</dbReference>
<evidence type="ECO:0000313" key="3">
    <source>
        <dbReference type="Proteomes" id="UP000288805"/>
    </source>
</evidence>
<dbReference type="InterPro" id="IPR002110">
    <property type="entry name" value="Ankyrin_rpt"/>
</dbReference>
<sequence length="361" mass="40309">MTTVTSTLLSMMRSVLQWLPLHYHLGNDDSPNNASVSSSSPLQRTSSSEFDRLELYKAVLNGDWESTSQLLVHNPRLFSARFGTDDSPVLHIAVELGEARMGFVEKLVEFMGSEDVALRDSDGATALFNAARAGNIKAVKLLENKNPRLPNICNRYDFAPLHTAVKYGHKELTLYLLSVTRDNEPPYPFSNSPGIELLRRALMVGFHDVALHLVERYPDLATCHFDYALYDDANDSDEDFAPLTVLAKRPWAFPSGSRFNLWQLIIYHWGSFGSCRSSLSRPLEIFRGGQRPLRESCNGKVSSRSGLFAKGVLLLLKKCSLSSQGRDHFIPDSAQEYILRTSDIAPERPNEGNVRVSSGDV</sequence>
<dbReference type="PANTHER" id="PTHR47303:SF1">
    <property type="entry name" value="NF-KAPPA-B INHIBITOR BETA"/>
    <property type="match status" value="1"/>
</dbReference>
<dbReference type="AlphaFoldDB" id="A0A438H1T6"/>
<dbReference type="SMART" id="SM00248">
    <property type="entry name" value="ANK"/>
    <property type="match status" value="3"/>
</dbReference>
<proteinExistence type="predicted"/>
<dbReference type="PANTHER" id="PTHR47303">
    <property type="match status" value="1"/>
</dbReference>
<protein>
    <submittedName>
        <fullName evidence="2">Uncharacterized protein</fullName>
    </submittedName>
</protein>
<dbReference type="Proteomes" id="UP000288805">
    <property type="component" value="Unassembled WGS sequence"/>
</dbReference>
<keyword evidence="1" id="KW-0732">Signal</keyword>
<comment type="caution">
    <text evidence="2">The sequence shown here is derived from an EMBL/GenBank/DDBJ whole genome shotgun (WGS) entry which is preliminary data.</text>
</comment>
<feature type="chain" id="PRO_5019317034" evidence="1">
    <location>
        <begin position="18"/>
        <end position="361"/>
    </location>
</feature>
<reference evidence="2 3" key="1">
    <citation type="journal article" date="2018" name="PLoS Genet.">
        <title>Population sequencing reveals clonal diversity and ancestral inbreeding in the grapevine cultivar Chardonnay.</title>
        <authorList>
            <person name="Roach M.J."/>
            <person name="Johnson D.L."/>
            <person name="Bohlmann J."/>
            <person name="van Vuuren H.J."/>
            <person name="Jones S.J."/>
            <person name="Pretorius I.S."/>
            <person name="Schmidt S.A."/>
            <person name="Borneman A.R."/>
        </authorList>
    </citation>
    <scope>NUCLEOTIDE SEQUENCE [LARGE SCALE GENOMIC DNA]</scope>
    <source>
        <strain evidence="3">cv. Chardonnay</strain>
        <tissue evidence="2">Leaf</tissue>
    </source>
</reference>
<dbReference type="Gene3D" id="1.25.40.20">
    <property type="entry name" value="Ankyrin repeat-containing domain"/>
    <property type="match status" value="1"/>
</dbReference>
<evidence type="ECO:0000313" key="2">
    <source>
        <dbReference type="EMBL" id="RVW78237.1"/>
    </source>
</evidence>
<organism evidence="2 3">
    <name type="scientific">Vitis vinifera</name>
    <name type="common">Grape</name>
    <dbReference type="NCBI Taxonomy" id="29760"/>
    <lineage>
        <taxon>Eukaryota</taxon>
        <taxon>Viridiplantae</taxon>
        <taxon>Streptophyta</taxon>
        <taxon>Embryophyta</taxon>
        <taxon>Tracheophyta</taxon>
        <taxon>Spermatophyta</taxon>
        <taxon>Magnoliopsida</taxon>
        <taxon>eudicotyledons</taxon>
        <taxon>Gunneridae</taxon>
        <taxon>Pentapetalae</taxon>
        <taxon>rosids</taxon>
        <taxon>Vitales</taxon>
        <taxon>Vitaceae</taxon>
        <taxon>Viteae</taxon>
        <taxon>Vitis</taxon>
    </lineage>
</organism>
<accession>A0A438H1T6</accession>
<name>A0A438H1T6_VITVI</name>
<dbReference type="EMBL" id="QGNW01000299">
    <property type="protein sequence ID" value="RVW78237.1"/>
    <property type="molecule type" value="Genomic_DNA"/>
</dbReference>
<dbReference type="InterPro" id="IPR036770">
    <property type="entry name" value="Ankyrin_rpt-contain_sf"/>
</dbReference>
<evidence type="ECO:0000256" key="1">
    <source>
        <dbReference type="SAM" id="SignalP"/>
    </source>
</evidence>